<evidence type="ECO:0000256" key="1">
    <source>
        <dbReference type="SAM" id="MobiDB-lite"/>
    </source>
</evidence>
<proteinExistence type="predicted"/>
<feature type="region of interest" description="Disordered" evidence="1">
    <location>
        <begin position="1"/>
        <end position="24"/>
    </location>
</feature>
<dbReference type="PaxDb" id="2850-Phatr47529"/>
<evidence type="ECO:0000313" key="2">
    <source>
        <dbReference type="EMBL" id="EEC46368.1"/>
    </source>
</evidence>
<dbReference type="RefSeq" id="XP_002181828.1">
    <property type="nucleotide sequence ID" value="XM_002181792.1"/>
</dbReference>
<dbReference type="HOGENOM" id="CLU_566810_0_0_1"/>
<protein>
    <submittedName>
        <fullName evidence="2">Uncharacterized protein</fullName>
    </submittedName>
</protein>
<feature type="region of interest" description="Disordered" evidence="1">
    <location>
        <begin position="123"/>
        <end position="155"/>
    </location>
</feature>
<reference evidence="3" key="2">
    <citation type="submission" date="2008-08" db="EMBL/GenBank/DDBJ databases">
        <authorList>
            <consortium name="Diatom Consortium"/>
            <person name="Grigoriev I."/>
            <person name="Grimwood J."/>
            <person name="Kuo A."/>
            <person name="Otillar R.P."/>
            <person name="Salamov A."/>
            <person name="Detter J.C."/>
            <person name="Lindquist E."/>
            <person name="Shapiro H."/>
            <person name="Lucas S."/>
            <person name="Glavina del Rio T."/>
            <person name="Pitluck S."/>
            <person name="Rokhsar D."/>
            <person name="Bowler C."/>
        </authorList>
    </citation>
    <scope>GENOME REANNOTATION</scope>
    <source>
        <strain evidence="3">CCAP 1055/1</strain>
    </source>
</reference>
<dbReference type="OrthoDB" id="45157at2759"/>
<dbReference type="InParanoid" id="B7G3Z9"/>
<dbReference type="SUPFAM" id="SSF52141">
    <property type="entry name" value="Uracil-DNA glycosylase-like"/>
    <property type="match status" value="1"/>
</dbReference>
<dbReference type="EMBL" id="CM000616">
    <property type="protein sequence ID" value="EEC46368.1"/>
    <property type="molecule type" value="Genomic_DNA"/>
</dbReference>
<dbReference type="GeneID" id="7202756"/>
<reference evidence="2 3" key="1">
    <citation type="journal article" date="2008" name="Nature">
        <title>The Phaeodactylum genome reveals the evolutionary history of diatom genomes.</title>
        <authorList>
            <person name="Bowler C."/>
            <person name="Allen A.E."/>
            <person name="Badger J.H."/>
            <person name="Grimwood J."/>
            <person name="Jabbari K."/>
            <person name="Kuo A."/>
            <person name="Maheswari U."/>
            <person name="Martens C."/>
            <person name="Maumus F."/>
            <person name="Otillar R.P."/>
            <person name="Rayko E."/>
            <person name="Salamov A."/>
            <person name="Vandepoele K."/>
            <person name="Beszteri B."/>
            <person name="Gruber A."/>
            <person name="Heijde M."/>
            <person name="Katinka M."/>
            <person name="Mock T."/>
            <person name="Valentin K."/>
            <person name="Verret F."/>
            <person name="Berges J.A."/>
            <person name="Brownlee C."/>
            <person name="Cadoret J.P."/>
            <person name="Chiovitti A."/>
            <person name="Choi C.J."/>
            <person name="Coesel S."/>
            <person name="De Martino A."/>
            <person name="Detter J.C."/>
            <person name="Durkin C."/>
            <person name="Falciatore A."/>
            <person name="Fournet J."/>
            <person name="Haruta M."/>
            <person name="Huysman M.J."/>
            <person name="Jenkins B.D."/>
            <person name="Jiroutova K."/>
            <person name="Jorgensen R.E."/>
            <person name="Joubert Y."/>
            <person name="Kaplan A."/>
            <person name="Kroger N."/>
            <person name="Kroth P.G."/>
            <person name="La Roche J."/>
            <person name="Lindquist E."/>
            <person name="Lommer M."/>
            <person name="Martin-Jezequel V."/>
            <person name="Lopez P.J."/>
            <person name="Lucas S."/>
            <person name="Mangogna M."/>
            <person name="McGinnis K."/>
            <person name="Medlin L.K."/>
            <person name="Montsant A."/>
            <person name="Oudot-Le Secq M.P."/>
            <person name="Napoli C."/>
            <person name="Obornik M."/>
            <person name="Parker M.S."/>
            <person name="Petit J.L."/>
            <person name="Porcel B.M."/>
            <person name="Poulsen N."/>
            <person name="Robison M."/>
            <person name="Rychlewski L."/>
            <person name="Rynearson T.A."/>
            <person name="Schmutz J."/>
            <person name="Shapiro H."/>
            <person name="Siaut M."/>
            <person name="Stanley M."/>
            <person name="Sussman M.R."/>
            <person name="Taylor A.R."/>
            <person name="Vardi A."/>
            <person name="von Dassow P."/>
            <person name="Vyverman W."/>
            <person name="Willis A."/>
            <person name="Wyrwicz L.S."/>
            <person name="Rokhsar D.S."/>
            <person name="Weissenbach J."/>
            <person name="Armbrust E.V."/>
            <person name="Green B.R."/>
            <person name="Van de Peer Y."/>
            <person name="Grigoriev I.V."/>
        </authorList>
    </citation>
    <scope>NUCLEOTIDE SEQUENCE [LARGE SCALE GENOMIC DNA]</scope>
    <source>
        <strain evidence="2 3">CCAP 1055/1</strain>
    </source>
</reference>
<dbReference type="InterPro" id="IPR036895">
    <property type="entry name" value="Uracil-DNA_glycosylase-like_sf"/>
</dbReference>
<name>B7G3Z9_PHATC</name>
<accession>B7G3Z9</accession>
<dbReference type="eggNOG" id="ENOG502SC77">
    <property type="taxonomic scope" value="Eukaryota"/>
</dbReference>
<organism evidence="2 3">
    <name type="scientific">Phaeodactylum tricornutum (strain CCAP 1055/1)</name>
    <dbReference type="NCBI Taxonomy" id="556484"/>
    <lineage>
        <taxon>Eukaryota</taxon>
        <taxon>Sar</taxon>
        <taxon>Stramenopiles</taxon>
        <taxon>Ochrophyta</taxon>
        <taxon>Bacillariophyta</taxon>
        <taxon>Bacillariophyceae</taxon>
        <taxon>Bacillariophycidae</taxon>
        <taxon>Naviculales</taxon>
        <taxon>Phaeodactylaceae</taxon>
        <taxon>Phaeodactylum</taxon>
    </lineage>
</organism>
<gene>
    <name evidence="2" type="ORF">PHATRDRAFT_47529</name>
</gene>
<dbReference type="Proteomes" id="UP000000759">
    <property type="component" value="Chromosome 14"/>
</dbReference>
<evidence type="ECO:0000313" key="3">
    <source>
        <dbReference type="Proteomes" id="UP000000759"/>
    </source>
</evidence>
<dbReference type="AlphaFoldDB" id="B7G3Z9"/>
<sequence length="466" mass="51526">MTTSEDAATPRKSPSPATSTRSQCVCVATPSPTVQIATSRRTRHPRTLAATALTVAAISWSTAPRSGALAFAVTPDRERVSLASSLQPENDNNNNINHQPATVETKFNKKRRRTKHVVALDATLPPTPYAPPKTSRVTPNKHPSPETSNSRKRRLTGVAATGVPRTSSFPPLTADQFPHWQEEFSRKGRQPVLPHTLILGTHPSVTSLQQEQYYGHAVKAYPLSHGSNNLFFSLTLLLVLLSFGGLFSVGSTKHSSVHKSAFWWIAGDCLGFRRASGVSPTSEQPYALAQHLRYDQSYILEYKAQLERFVSRGFVLWDVIGSCQRKGSLDQDIQQEIPNDLQAFCAQYPSIRRIVLANGGTTATLFRRHFHSWLTSGQLQPLADHPPSQKAFPRVKQNNSEGTMTTPASDLPTITLIAAISVSPAAAKYSYVEKRDFWETHVYAPGLRDFETMRSSIEEVKQKEDS</sequence>
<keyword evidence="3" id="KW-1185">Reference proteome</keyword>
<dbReference type="Gene3D" id="3.40.470.10">
    <property type="entry name" value="Uracil-DNA glycosylase-like domain"/>
    <property type="match status" value="1"/>
</dbReference>
<dbReference type="KEGG" id="pti:PHATRDRAFT_47529"/>